<keyword evidence="2" id="KW-0489">Methyltransferase</keyword>
<reference evidence="4" key="1">
    <citation type="journal article" date="2014" name="Front. Microbiol.">
        <title>High frequency of phylogenetically diverse reductive dehalogenase-homologous genes in deep subseafloor sedimentary metagenomes.</title>
        <authorList>
            <person name="Kawai M."/>
            <person name="Futagami T."/>
            <person name="Toyoda A."/>
            <person name="Takaki Y."/>
            <person name="Nishi S."/>
            <person name="Hori S."/>
            <person name="Arai W."/>
            <person name="Tsubouchi T."/>
            <person name="Morono Y."/>
            <person name="Uchiyama I."/>
            <person name="Ito T."/>
            <person name="Fujiyama A."/>
            <person name="Inagaki F."/>
            <person name="Takami H."/>
        </authorList>
    </citation>
    <scope>NUCLEOTIDE SEQUENCE</scope>
    <source>
        <strain evidence="4">Expedition CK06-06</strain>
    </source>
</reference>
<protein>
    <recommendedName>
        <fullName evidence="5">Trimethylamine methyltransferase</fullName>
    </recommendedName>
</protein>
<dbReference type="Pfam" id="PF06253">
    <property type="entry name" value="MTTB"/>
    <property type="match status" value="1"/>
</dbReference>
<comment type="similarity">
    <text evidence="1">Belongs to the trimethylamine methyltransferase family.</text>
</comment>
<dbReference type="GO" id="GO:0015948">
    <property type="term" value="P:methanogenesis"/>
    <property type="evidence" value="ECO:0007669"/>
    <property type="project" value="InterPro"/>
</dbReference>
<dbReference type="InterPro" id="IPR010426">
    <property type="entry name" value="MTTB_MeTrfase"/>
</dbReference>
<dbReference type="GO" id="GO:0008168">
    <property type="term" value="F:methyltransferase activity"/>
    <property type="evidence" value="ECO:0007669"/>
    <property type="project" value="UniProtKB-KW"/>
</dbReference>
<feature type="non-terminal residue" evidence="4">
    <location>
        <position position="243"/>
    </location>
</feature>
<dbReference type="AlphaFoldDB" id="X1KJU1"/>
<evidence type="ECO:0000313" key="4">
    <source>
        <dbReference type="EMBL" id="GAH90409.1"/>
    </source>
</evidence>
<dbReference type="EMBL" id="BARV01002217">
    <property type="protein sequence ID" value="GAH90409.1"/>
    <property type="molecule type" value="Genomic_DNA"/>
</dbReference>
<proteinExistence type="inferred from homology"/>
<organism evidence="4">
    <name type="scientific">marine sediment metagenome</name>
    <dbReference type="NCBI Taxonomy" id="412755"/>
    <lineage>
        <taxon>unclassified sequences</taxon>
        <taxon>metagenomes</taxon>
        <taxon>ecological metagenomes</taxon>
    </lineage>
</organism>
<evidence type="ECO:0000256" key="2">
    <source>
        <dbReference type="ARBA" id="ARBA00022603"/>
    </source>
</evidence>
<gene>
    <name evidence="4" type="ORF">S06H3_05864</name>
</gene>
<dbReference type="InterPro" id="IPR038601">
    <property type="entry name" value="MttB-like_sf"/>
</dbReference>
<dbReference type="GO" id="GO:0032259">
    <property type="term" value="P:methylation"/>
    <property type="evidence" value="ECO:0007669"/>
    <property type="project" value="UniProtKB-KW"/>
</dbReference>
<dbReference type="Gene3D" id="3.20.20.480">
    <property type="entry name" value="Trimethylamine methyltransferase-like"/>
    <property type="match status" value="1"/>
</dbReference>
<evidence type="ECO:0008006" key="5">
    <source>
        <dbReference type="Google" id="ProtNLM"/>
    </source>
</evidence>
<comment type="caution">
    <text evidence="4">The sequence shown here is derived from an EMBL/GenBank/DDBJ whole genome shotgun (WGS) entry which is preliminary data.</text>
</comment>
<evidence type="ECO:0000256" key="3">
    <source>
        <dbReference type="ARBA" id="ARBA00022679"/>
    </source>
</evidence>
<evidence type="ECO:0000256" key="1">
    <source>
        <dbReference type="ARBA" id="ARBA00007137"/>
    </source>
</evidence>
<keyword evidence="3" id="KW-0808">Transferase</keyword>
<accession>X1KJU1</accession>
<sequence>MRAVLNFLTEDEIERIHKASLRILKETGVKIHSEKVRRLLAENGAEVNDAIVKIPSSLVEEAIKRAPEKITLGAREPKCDLEIPSNNFPFLATSGFSPFVDDFETGERRKSTSSDLKDFAIIGDYLDSVDYFWPIVIPGELPPPLQGLHAFVISLENNRKHIQGGSCTTEKMAKWQIRLTSTIVGGEEELRKRPIFSSIHCPVAPLTFEEGSSEAMVMLARAGIPTCPMTMVLAATTAPATMA</sequence>
<name>X1KJU1_9ZZZZ</name>